<evidence type="ECO:0000313" key="3">
    <source>
        <dbReference type="Proteomes" id="UP000000603"/>
    </source>
</evidence>
<dbReference type="KEGG" id="pac:PPA0551"/>
<sequence>MTYRIRFRQTASVILSAAALCVCASCTSTTPTTPSDEPSRTALVPSSKVTASVSPLDGIHTRAIINELVAASGNGPITKVDITKGALSITVQIGNSPTIWTWQNGKIDSSATQSTQTASRPFNPGDFAVEKLPVILSRAADISGSHMNQNLQIVEYNQGTVLMTVSTKPETQTVFFRPNGSAINHIDFASTSGMTEALSDAVAGAKQVDQISYQPGKAIIVDTPTTTPGIVMRRTRSADMPAWAVQRRSDASATFSPGLLNPHVIVRIMNLAAAQAHQKPSDMEWTISQDTKLDTPVLRVDINGLTRAFNTDGTDVTDKIK</sequence>
<reference evidence="2 3" key="1">
    <citation type="journal article" date="2004" name="Science">
        <title>The complete genome sequence of Propionibacterium acnes, a commensal of human skin.</title>
        <authorList>
            <person name="Bruggemann H."/>
            <person name="Henne A."/>
            <person name="Hoster F."/>
            <person name="Liesegang H."/>
            <person name="Wiezer A."/>
            <person name="Strittmatter A."/>
            <person name="Hujer S."/>
            <person name="Durre P."/>
            <person name="Gottschalk G."/>
        </authorList>
    </citation>
    <scope>NUCLEOTIDE SEQUENCE [LARGE SCALE GENOMIC DNA]</scope>
    <source>
        <strain evidence="3">DSM 16379 / KPA171202</strain>
    </source>
</reference>
<feature type="chain" id="PRO_5004270398" description="Lipoprotein" evidence="1">
    <location>
        <begin position="25"/>
        <end position="321"/>
    </location>
</feature>
<dbReference type="Proteomes" id="UP000000603">
    <property type="component" value="Chromosome"/>
</dbReference>
<name>Q6AAB2_CUTAK</name>
<feature type="signal peptide" evidence="1">
    <location>
        <begin position="1"/>
        <end position="24"/>
    </location>
</feature>
<dbReference type="HOGENOM" id="CLU_899737_0_0_11"/>
<keyword evidence="1" id="KW-0732">Signal</keyword>
<dbReference type="AlphaFoldDB" id="Q6AAB2"/>
<gene>
    <name evidence="2" type="ordered locus">PPA0551</name>
</gene>
<protein>
    <recommendedName>
        <fullName evidence="4">Lipoprotein</fullName>
    </recommendedName>
</protein>
<evidence type="ECO:0008006" key="4">
    <source>
        <dbReference type="Google" id="ProtNLM"/>
    </source>
</evidence>
<proteinExistence type="predicted"/>
<accession>Q6AAB2</accession>
<evidence type="ECO:0000256" key="1">
    <source>
        <dbReference type="SAM" id="SignalP"/>
    </source>
</evidence>
<evidence type="ECO:0000313" key="2">
    <source>
        <dbReference type="EMBL" id="AAT82304.1"/>
    </source>
</evidence>
<dbReference type="eggNOG" id="ENOG502ZWWZ">
    <property type="taxonomic scope" value="Bacteria"/>
</dbReference>
<dbReference type="EnsemblBacteria" id="AAT82304">
    <property type="protein sequence ID" value="AAT82304"/>
    <property type="gene ID" value="PPA0551"/>
</dbReference>
<dbReference type="EMBL" id="AE017283">
    <property type="protein sequence ID" value="AAT82304.1"/>
    <property type="molecule type" value="Genomic_DNA"/>
</dbReference>
<organism evidence="2 3">
    <name type="scientific">Cutibacterium acnes (strain DSM 16379 / KPA171202)</name>
    <name type="common">Propionibacterium acnes</name>
    <dbReference type="NCBI Taxonomy" id="267747"/>
    <lineage>
        <taxon>Bacteria</taxon>
        <taxon>Bacillati</taxon>
        <taxon>Actinomycetota</taxon>
        <taxon>Actinomycetes</taxon>
        <taxon>Propionibacteriales</taxon>
        <taxon>Propionibacteriaceae</taxon>
        <taxon>Cutibacterium</taxon>
    </lineage>
</organism>